<comment type="caution">
    <text evidence="2">The sequence shown here is derived from an EMBL/GenBank/DDBJ whole genome shotgun (WGS) entry which is preliminary data.</text>
</comment>
<dbReference type="InterPro" id="IPR054722">
    <property type="entry name" value="PolX-like_BBD"/>
</dbReference>
<accession>A0ABQ5AG19</accession>
<evidence type="ECO:0000313" key="3">
    <source>
        <dbReference type="Proteomes" id="UP001151760"/>
    </source>
</evidence>
<sequence length="175" mass="20652">MQRPPLFEANCFIYWKNKFETYVKSKDIDLWHIIVDGDYIPMVRNLITGKDETIPYDKLKDENKKMLSKNDEAKMVLYNALPKKDNEDDDPKKDEICLMAHDSSEVCLKVKLELDEWIKDSGCTRHMTGNKDLFSTYEAINGDELFHQIQELTLKQDYHYGNLYHTDEDSLFELS</sequence>
<gene>
    <name evidence="2" type="ORF">Tco_0822410</name>
</gene>
<reference evidence="2" key="2">
    <citation type="submission" date="2022-01" db="EMBL/GenBank/DDBJ databases">
        <authorList>
            <person name="Yamashiro T."/>
            <person name="Shiraishi A."/>
            <person name="Satake H."/>
            <person name="Nakayama K."/>
        </authorList>
    </citation>
    <scope>NUCLEOTIDE SEQUENCE</scope>
</reference>
<name>A0ABQ5AG19_9ASTR</name>
<dbReference type="Pfam" id="PF22936">
    <property type="entry name" value="Pol_BBD"/>
    <property type="match status" value="1"/>
</dbReference>
<dbReference type="EMBL" id="BQNB010012256">
    <property type="protein sequence ID" value="GJT01241.1"/>
    <property type="molecule type" value="Genomic_DNA"/>
</dbReference>
<evidence type="ECO:0000313" key="2">
    <source>
        <dbReference type="EMBL" id="GJT01241.1"/>
    </source>
</evidence>
<keyword evidence="3" id="KW-1185">Reference proteome</keyword>
<reference evidence="2" key="1">
    <citation type="journal article" date="2022" name="Int. J. Mol. Sci.">
        <title>Draft Genome of Tanacetum Coccineum: Genomic Comparison of Closely Related Tanacetum-Family Plants.</title>
        <authorList>
            <person name="Yamashiro T."/>
            <person name="Shiraishi A."/>
            <person name="Nakayama K."/>
            <person name="Satake H."/>
        </authorList>
    </citation>
    <scope>NUCLEOTIDE SEQUENCE</scope>
</reference>
<organism evidence="2 3">
    <name type="scientific">Tanacetum coccineum</name>
    <dbReference type="NCBI Taxonomy" id="301880"/>
    <lineage>
        <taxon>Eukaryota</taxon>
        <taxon>Viridiplantae</taxon>
        <taxon>Streptophyta</taxon>
        <taxon>Embryophyta</taxon>
        <taxon>Tracheophyta</taxon>
        <taxon>Spermatophyta</taxon>
        <taxon>Magnoliopsida</taxon>
        <taxon>eudicotyledons</taxon>
        <taxon>Gunneridae</taxon>
        <taxon>Pentapetalae</taxon>
        <taxon>asterids</taxon>
        <taxon>campanulids</taxon>
        <taxon>Asterales</taxon>
        <taxon>Asteraceae</taxon>
        <taxon>Asteroideae</taxon>
        <taxon>Anthemideae</taxon>
        <taxon>Anthemidinae</taxon>
        <taxon>Tanacetum</taxon>
    </lineage>
</organism>
<protein>
    <recommendedName>
        <fullName evidence="1">Retrovirus-related Pol polyprotein from transposon TNT 1-94-like beta-barrel domain-containing protein</fullName>
    </recommendedName>
</protein>
<feature type="domain" description="Retrovirus-related Pol polyprotein from transposon TNT 1-94-like beta-barrel" evidence="1">
    <location>
        <begin position="117"/>
        <end position="143"/>
    </location>
</feature>
<dbReference type="Proteomes" id="UP001151760">
    <property type="component" value="Unassembled WGS sequence"/>
</dbReference>
<evidence type="ECO:0000259" key="1">
    <source>
        <dbReference type="Pfam" id="PF22936"/>
    </source>
</evidence>
<proteinExistence type="predicted"/>